<proteinExistence type="predicted"/>
<evidence type="ECO:0000313" key="1">
    <source>
        <dbReference type="EMBL" id="JAD93156.1"/>
    </source>
</evidence>
<organism evidence="1">
    <name type="scientific">Arundo donax</name>
    <name type="common">Giant reed</name>
    <name type="synonym">Donax arundinaceus</name>
    <dbReference type="NCBI Taxonomy" id="35708"/>
    <lineage>
        <taxon>Eukaryota</taxon>
        <taxon>Viridiplantae</taxon>
        <taxon>Streptophyta</taxon>
        <taxon>Embryophyta</taxon>
        <taxon>Tracheophyta</taxon>
        <taxon>Spermatophyta</taxon>
        <taxon>Magnoliopsida</taxon>
        <taxon>Liliopsida</taxon>
        <taxon>Poales</taxon>
        <taxon>Poaceae</taxon>
        <taxon>PACMAD clade</taxon>
        <taxon>Arundinoideae</taxon>
        <taxon>Arundineae</taxon>
        <taxon>Arundo</taxon>
    </lineage>
</organism>
<accession>A0A0A9DZE7</accession>
<dbReference type="EMBL" id="GBRH01204739">
    <property type="protein sequence ID" value="JAD93156.1"/>
    <property type="molecule type" value="Transcribed_RNA"/>
</dbReference>
<protein>
    <submittedName>
        <fullName evidence="1">Uncharacterized protein</fullName>
    </submittedName>
</protein>
<reference evidence="1" key="2">
    <citation type="journal article" date="2015" name="Data Brief">
        <title>Shoot transcriptome of the giant reed, Arundo donax.</title>
        <authorList>
            <person name="Barrero R.A."/>
            <person name="Guerrero F.D."/>
            <person name="Moolhuijzen P."/>
            <person name="Goolsby J.A."/>
            <person name="Tidwell J."/>
            <person name="Bellgard S.E."/>
            <person name="Bellgard M.I."/>
        </authorList>
    </citation>
    <scope>NUCLEOTIDE SEQUENCE</scope>
    <source>
        <tissue evidence="1">Shoot tissue taken approximately 20 cm above the soil surface</tissue>
    </source>
</reference>
<dbReference type="AlphaFoldDB" id="A0A0A9DZE7"/>
<name>A0A0A9DZE7_ARUDO</name>
<sequence length="61" mass="7023">MYWLQKPFLILTKLVRNLAGLTLVATVRRLKFHGCQLGKNNLNMLRSRFANSGCSLSSWQK</sequence>
<reference evidence="1" key="1">
    <citation type="submission" date="2014-09" db="EMBL/GenBank/DDBJ databases">
        <authorList>
            <person name="Magalhaes I.L.F."/>
            <person name="Oliveira U."/>
            <person name="Santos F.R."/>
            <person name="Vidigal T.H.D.A."/>
            <person name="Brescovit A.D."/>
            <person name="Santos A.J."/>
        </authorList>
    </citation>
    <scope>NUCLEOTIDE SEQUENCE</scope>
    <source>
        <tissue evidence="1">Shoot tissue taken approximately 20 cm above the soil surface</tissue>
    </source>
</reference>